<proteinExistence type="evidence at transcript level"/>
<evidence type="ECO:0000313" key="11">
    <source>
        <dbReference type="EMBL" id="AXY83416.1"/>
    </source>
</evidence>
<comment type="similarity">
    <text evidence="10">Belongs to the insect chemoreceptor superfamily. Heteromeric odorant receptor channel (TC 1.A.69) family.</text>
</comment>
<evidence type="ECO:0000256" key="8">
    <source>
        <dbReference type="ARBA" id="ARBA00023170"/>
    </source>
</evidence>
<evidence type="ECO:0000256" key="3">
    <source>
        <dbReference type="ARBA" id="ARBA00022606"/>
    </source>
</evidence>
<keyword evidence="5 10" id="KW-0552">Olfaction</keyword>
<comment type="caution">
    <text evidence="10">Lacks conserved residue(s) required for the propagation of feature annotation.</text>
</comment>
<evidence type="ECO:0000256" key="6">
    <source>
        <dbReference type="ARBA" id="ARBA00022989"/>
    </source>
</evidence>
<dbReference type="InterPro" id="IPR004117">
    <property type="entry name" value="7tm6_olfct_rcpt"/>
</dbReference>
<keyword evidence="4 10" id="KW-0812">Transmembrane</keyword>
<keyword evidence="9 10" id="KW-0807">Transducer</keyword>
<comment type="subcellular location">
    <subcellularLocation>
        <location evidence="1 10">Cell membrane</location>
        <topology evidence="1 10">Multi-pass membrane protein</topology>
    </subcellularLocation>
</comment>
<dbReference type="PANTHER" id="PTHR21137">
    <property type="entry name" value="ODORANT RECEPTOR"/>
    <property type="match status" value="1"/>
</dbReference>
<protein>
    <recommendedName>
        <fullName evidence="10">Odorant receptor</fullName>
    </recommendedName>
</protein>
<dbReference type="GO" id="GO:0007165">
    <property type="term" value="P:signal transduction"/>
    <property type="evidence" value="ECO:0007669"/>
    <property type="project" value="UniProtKB-KW"/>
</dbReference>
<feature type="transmembrane region" description="Helical" evidence="10">
    <location>
        <begin position="35"/>
        <end position="58"/>
    </location>
</feature>
<keyword evidence="7 10" id="KW-0472">Membrane</keyword>
<dbReference type="GO" id="GO:0005886">
    <property type="term" value="C:plasma membrane"/>
    <property type="evidence" value="ECO:0007669"/>
    <property type="project" value="UniProtKB-SubCell"/>
</dbReference>
<dbReference type="PANTHER" id="PTHR21137:SF35">
    <property type="entry name" value="ODORANT RECEPTOR 19A-RELATED"/>
    <property type="match status" value="1"/>
</dbReference>
<feature type="transmembrane region" description="Helical" evidence="10">
    <location>
        <begin position="185"/>
        <end position="209"/>
    </location>
</feature>
<dbReference type="Pfam" id="PF02949">
    <property type="entry name" value="7tm_6"/>
    <property type="match status" value="1"/>
</dbReference>
<feature type="transmembrane region" description="Helical" evidence="10">
    <location>
        <begin position="135"/>
        <end position="160"/>
    </location>
</feature>
<feature type="transmembrane region" description="Helical" evidence="10">
    <location>
        <begin position="269"/>
        <end position="291"/>
    </location>
</feature>
<dbReference type="GO" id="GO:0004984">
    <property type="term" value="F:olfactory receptor activity"/>
    <property type="evidence" value="ECO:0007669"/>
    <property type="project" value="InterPro"/>
</dbReference>
<reference evidence="11" key="1">
    <citation type="submission" date="2017-08" db="EMBL/GenBank/DDBJ databases">
        <title>Analysis of the Antennal Transcriptome and Chemosensory-related Genes of Conopomorpha sinensis Bradley (Lepidoptera: Gracilariidae).</title>
        <authorList>
            <person name="Li P."/>
            <person name="Liu Y."/>
            <person name="Wang S."/>
            <person name="Sun H."/>
        </authorList>
    </citation>
    <scope>NUCLEOTIDE SEQUENCE</scope>
</reference>
<keyword evidence="6 10" id="KW-1133">Transmembrane helix</keyword>
<evidence type="ECO:0000256" key="7">
    <source>
        <dbReference type="ARBA" id="ARBA00023136"/>
    </source>
</evidence>
<keyword evidence="3 10" id="KW-0716">Sensory transduction</keyword>
<sequence length="395" mass="46212">MSNTTQLKFENLYTLSTWGLRKSRAHPEIPKNLKWLVEFSCMLGVNVYCVGLLLYSIWFHDIKADNLVMAFRNMTMVILAFIINSMYFVLVFYQKPIKEIIHAIDEDYSTIQQWNDEEKYILFSYIEKSKRVCKLWFVSAIVTSSLFPLKSIVLMIYYYAIGEFRPVSMFEVSYPSYLDEHKNDLGLFLFLYLMHILFAIYAAALIMGFEPLAPIFVLHASALLKVASVRMMKLFDERQVMAQIIQLKQIVQLSQHIDRLIDNINYSFMYIYEIIMKFTPIAISIVSILVIETLKEGEINLEFISFLGGCFLNCFIPCYYSDHLIEMANEFRVSLYSCGWEKRGETQPRRMLLNMLTRSSRPPAIHTMFSSLCLDAFSEVCRQAYTLFNLLNAVW</sequence>
<keyword evidence="2" id="KW-1003">Cell membrane</keyword>
<evidence type="ECO:0000256" key="5">
    <source>
        <dbReference type="ARBA" id="ARBA00022725"/>
    </source>
</evidence>
<evidence type="ECO:0000256" key="1">
    <source>
        <dbReference type="ARBA" id="ARBA00004651"/>
    </source>
</evidence>
<keyword evidence="8 10" id="KW-0675">Receptor</keyword>
<feature type="transmembrane region" description="Helical" evidence="10">
    <location>
        <begin position="303"/>
        <end position="320"/>
    </location>
</feature>
<evidence type="ECO:0000256" key="2">
    <source>
        <dbReference type="ARBA" id="ARBA00022475"/>
    </source>
</evidence>
<evidence type="ECO:0000256" key="4">
    <source>
        <dbReference type="ARBA" id="ARBA00022692"/>
    </source>
</evidence>
<feature type="transmembrane region" description="Helical" evidence="10">
    <location>
        <begin position="70"/>
        <end position="93"/>
    </location>
</feature>
<accession>A0A3S7SGR7</accession>
<dbReference type="EMBL" id="MF625589">
    <property type="protein sequence ID" value="AXY83416.1"/>
    <property type="molecule type" value="mRNA"/>
</dbReference>
<organism evidence="11">
    <name type="scientific">Conopomorpha sinensis</name>
    <name type="common">litch fruit borer</name>
    <dbReference type="NCBI Taxonomy" id="940481"/>
    <lineage>
        <taxon>Eukaryota</taxon>
        <taxon>Metazoa</taxon>
        <taxon>Ecdysozoa</taxon>
        <taxon>Arthropoda</taxon>
        <taxon>Hexapoda</taxon>
        <taxon>Insecta</taxon>
        <taxon>Pterygota</taxon>
        <taxon>Neoptera</taxon>
        <taxon>Endopterygota</taxon>
        <taxon>Lepidoptera</taxon>
        <taxon>Glossata</taxon>
        <taxon>Ditrysia</taxon>
        <taxon>Tineoidea</taxon>
        <taxon>Gracillariidae</taxon>
        <taxon>Conopomorpha</taxon>
    </lineage>
</organism>
<dbReference type="AlphaFoldDB" id="A0A3S7SGR7"/>
<evidence type="ECO:0000256" key="9">
    <source>
        <dbReference type="ARBA" id="ARBA00023224"/>
    </source>
</evidence>
<dbReference type="GO" id="GO:0005549">
    <property type="term" value="F:odorant binding"/>
    <property type="evidence" value="ECO:0007669"/>
    <property type="project" value="InterPro"/>
</dbReference>
<evidence type="ECO:0000256" key="10">
    <source>
        <dbReference type="RuleBase" id="RU351113"/>
    </source>
</evidence>
<name>A0A3S7SGR7_9NEOP</name>